<gene>
    <name evidence="2" type="ORF">DSM106972_008860</name>
</gene>
<reference evidence="2" key="1">
    <citation type="submission" date="2018-12" db="EMBL/GenBank/DDBJ databases">
        <authorList>
            <person name="Will S."/>
            <person name="Neumann-Schaal M."/>
            <person name="Henke P."/>
        </authorList>
    </citation>
    <scope>NUCLEOTIDE SEQUENCE</scope>
    <source>
        <strain evidence="2">PCC 7102</strain>
    </source>
</reference>
<protein>
    <recommendedName>
        <fullName evidence="4">Transposase</fullName>
    </recommendedName>
</protein>
<dbReference type="EMBL" id="RSCL01000002">
    <property type="protein sequence ID" value="RUT08833.1"/>
    <property type="molecule type" value="Genomic_DNA"/>
</dbReference>
<sequence>MAKKEKTPSFVTEFELIVNSQAEKELDARFQAGRQLYNAVLGEAVVRVQNVRNSEPYQEAKKIKVKTEDDKKLKNELFSQARKQARFSDFELQDFATLTAKDSKWMWEKLDSHTIQKIGTRAFKAVEKVLYGKARKVRFKLFSSFHSIEGKTNTQSIRFFGGTDCCIKWGSYLILPIRFPNKWNEVLEYGYRVPVKYCRLLWREINGKRRWYVQLINEGVPYKETPAYKLHNKVNSNTGLVGIDLNVSNVAVVGDNKAGLFPFAENVPTFEQEIKTLQRKMERSRRVTNPDNYEPDFDKKVGRNNKRKKGKVKKGSRRWKHSLAYRKYARKKRELERRKAAYSKSQNRGLTNKIVREFGKNIKAEKVSVRGWQKRYGKAISAKSPGFFQS</sequence>
<dbReference type="AlphaFoldDB" id="A0A3S1J6Q9"/>
<name>A0A3S1J6Q9_9CYAN</name>
<comment type="caution">
    <text evidence="2">The sequence shown here is derived from an EMBL/GenBank/DDBJ whole genome shotgun (WGS) entry which is preliminary data.</text>
</comment>
<evidence type="ECO:0000313" key="2">
    <source>
        <dbReference type="EMBL" id="RUT08833.1"/>
    </source>
</evidence>
<reference evidence="2" key="2">
    <citation type="journal article" date="2019" name="Genome Biol. Evol.">
        <title>Day and night: Metabolic profiles and evolutionary relationships of six axenic non-marine cyanobacteria.</title>
        <authorList>
            <person name="Will S.E."/>
            <person name="Henke P."/>
            <person name="Boedeker C."/>
            <person name="Huang S."/>
            <person name="Brinkmann H."/>
            <person name="Rohde M."/>
            <person name="Jarek M."/>
            <person name="Friedl T."/>
            <person name="Seufert S."/>
            <person name="Schumacher M."/>
            <person name="Overmann J."/>
            <person name="Neumann-Schaal M."/>
            <person name="Petersen J."/>
        </authorList>
    </citation>
    <scope>NUCLEOTIDE SEQUENCE [LARGE SCALE GENOMIC DNA]</scope>
    <source>
        <strain evidence="2">PCC 7102</strain>
    </source>
</reference>
<feature type="compositionally biased region" description="Basic residues" evidence="1">
    <location>
        <begin position="302"/>
        <end position="318"/>
    </location>
</feature>
<feature type="region of interest" description="Disordered" evidence="1">
    <location>
        <begin position="284"/>
        <end position="318"/>
    </location>
</feature>
<proteinExistence type="predicted"/>
<evidence type="ECO:0008006" key="4">
    <source>
        <dbReference type="Google" id="ProtNLM"/>
    </source>
</evidence>
<keyword evidence="3" id="KW-1185">Reference proteome</keyword>
<organism evidence="2 3">
    <name type="scientific">Dulcicalothrix desertica PCC 7102</name>
    <dbReference type="NCBI Taxonomy" id="232991"/>
    <lineage>
        <taxon>Bacteria</taxon>
        <taxon>Bacillati</taxon>
        <taxon>Cyanobacteriota</taxon>
        <taxon>Cyanophyceae</taxon>
        <taxon>Nostocales</taxon>
        <taxon>Calotrichaceae</taxon>
        <taxon>Dulcicalothrix</taxon>
    </lineage>
</organism>
<evidence type="ECO:0000313" key="3">
    <source>
        <dbReference type="Proteomes" id="UP000271624"/>
    </source>
</evidence>
<dbReference type="Proteomes" id="UP000271624">
    <property type="component" value="Unassembled WGS sequence"/>
</dbReference>
<dbReference type="RefSeq" id="WP_201800678.1">
    <property type="nucleotide sequence ID" value="NZ_RSCL01000002.1"/>
</dbReference>
<accession>A0A3S1J6Q9</accession>
<evidence type="ECO:0000256" key="1">
    <source>
        <dbReference type="SAM" id="MobiDB-lite"/>
    </source>
</evidence>